<keyword evidence="2" id="KW-0808">Transferase</keyword>
<keyword evidence="1" id="KW-0723">Serine/threonine-protein kinase</keyword>
<keyword evidence="5" id="KW-0067">ATP-binding</keyword>
<dbReference type="Gene3D" id="1.10.510.10">
    <property type="entry name" value="Transferase(Phosphotransferase) domain 1"/>
    <property type="match status" value="1"/>
</dbReference>
<dbReference type="Gene3D" id="3.30.200.20">
    <property type="entry name" value="Phosphorylase Kinase, domain 1"/>
    <property type="match status" value="1"/>
</dbReference>
<dbReference type="InterPro" id="IPR000719">
    <property type="entry name" value="Prot_kinase_dom"/>
</dbReference>
<dbReference type="GO" id="GO:0007165">
    <property type="term" value="P:signal transduction"/>
    <property type="evidence" value="ECO:0007669"/>
    <property type="project" value="TreeGrafter"/>
</dbReference>
<dbReference type="GO" id="GO:0004674">
    <property type="term" value="F:protein serine/threonine kinase activity"/>
    <property type="evidence" value="ECO:0007669"/>
    <property type="project" value="UniProtKB-KW"/>
</dbReference>
<evidence type="ECO:0000259" key="6">
    <source>
        <dbReference type="PROSITE" id="PS50011"/>
    </source>
</evidence>
<sequence length="98" mass="11359">MKLTVYQNKAIHISFGLVKHPKALQLYIVMATTSKIYLVLKSAKGGELIDKVAKRRLKEDNARSIFNELVLLILPWQKSLQYHDLNLMEMYRKISNAN</sequence>
<feature type="domain" description="Protein kinase" evidence="6">
    <location>
        <begin position="1"/>
        <end position="98"/>
    </location>
</feature>
<evidence type="ECO:0000256" key="2">
    <source>
        <dbReference type="ARBA" id="ARBA00022679"/>
    </source>
</evidence>
<name>A0AA88RGV6_9ASTE</name>
<dbReference type="PANTHER" id="PTHR43895:SF28">
    <property type="entry name" value="CBL-INTERACTING SERINE_THREONINE-PROTEIN KINASE 15"/>
    <property type="match status" value="1"/>
</dbReference>
<organism evidence="7 8">
    <name type="scientific">Escallonia rubra</name>
    <dbReference type="NCBI Taxonomy" id="112253"/>
    <lineage>
        <taxon>Eukaryota</taxon>
        <taxon>Viridiplantae</taxon>
        <taxon>Streptophyta</taxon>
        <taxon>Embryophyta</taxon>
        <taxon>Tracheophyta</taxon>
        <taxon>Spermatophyta</taxon>
        <taxon>Magnoliopsida</taxon>
        <taxon>eudicotyledons</taxon>
        <taxon>Gunneridae</taxon>
        <taxon>Pentapetalae</taxon>
        <taxon>asterids</taxon>
        <taxon>campanulids</taxon>
        <taxon>Escalloniales</taxon>
        <taxon>Escalloniaceae</taxon>
        <taxon>Escallonia</taxon>
    </lineage>
</organism>
<dbReference type="PANTHER" id="PTHR43895">
    <property type="entry name" value="CALCIUM/CALMODULIN-DEPENDENT PROTEIN KINASE KINASE-RELATED"/>
    <property type="match status" value="1"/>
</dbReference>
<accession>A0AA88RGV6</accession>
<dbReference type="InterPro" id="IPR011009">
    <property type="entry name" value="Kinase-like_dom_sf"/>
</dbReference>
<dbReference type="Proteomes" id="UP001187471">
    <property type="component" value="Unassembled WGS sequence"/>
</dbReference>
<reference evidence="7" key="1">
    <citation type="submission" date="2022-12" db="EMBL/GenBank/DDBJ databases">
        <title>Draft genome assemblies for two species of Escallonia (Escalloniales).</title>
        <authorList>
            <person name="Chanderbali A."/>
            <person name="Dervinis C."/>
            <person name="Anghel I."/>
            <person name="Soltis D."/>
            <person name="Soltis P."/>
            <person name="Zapata F."/>
        </authorList>
    </citation>
    <scope>NUCLEOTIDE SEQUENCE</scope>
    <source>
        <strain evidence="7">UCBG92.1500</strain>
        <tissue evidence="7">Leaf</tissue>
    </source>
</reference>
<dbReference type="AlphaFoldDB" id="A0AA88RGV6"/>
<evidence type="ECO:0000256" key="3">
    <source>
        <dbReference type="ARBA" id="ARBA00022741"/>
    </source>
</evidence>
<comment type="caution">
    <text evidence="7">The sequence shown here is derived from an EMBL/GenBank/DDBJ whole genome shotgun (WGS) entry which is preliminary data.</text>
</comment>
<keyword evidence="4" id="KW-0418">Kinase</keyword>
<dbReference type="SUPFAM" id="SSF56112">
    <property type="entry name" value="Protein kinase-like (PK-like)"/>
    <property type="match status" value="1"/>
</dbReference>
<gene>
    <name evidence="7" type="ORF">RJ640_018751</name>
</gene>
<evidence type="ECO:0000313" key="8">
    <source>
        <dbReference type="Proteomes" id="UP001187471"/>
    </source>
</evidence>
<evidence type="ECO:0000256" key="1">
    <source>
        <dbReference type="ARBA" id="ARBA00022527"/>
    </source>
</evidence>
<dbReference type="PROSITE" id="PS50011">
    <property type="entry name" value="PROTEIN_KINASE_DOM"/>
    <property type="match status" value="1"/>
</dbReference>
<dbReference type="GO" id="GO:0005524">
    <property type="term" value="F:ATP binding"/>
    <property type="evidence" value="ECO:0007669"/>
    <property type="project" value="UniProtKB-KW"/>
</dbReference>
<protein>
    <recommendedName>
        <fullName evidence="6">Protein kinase domain-containing protein</fullName>
    </recommendedName>
</protein>
<evidence type="ECO:0000256" key="4">
    <source>
        <dbReference type="ARBA" id="ARBA00022777"/>
    </source>
</evidence>
<proteinExistence type="predicted"/>
<dbReference type="EMBL" id="JAVXUO010000740">
    <property type="protein sequence ID" value="KAK2989433.1"/>
    <property type="molecule type" value="Genomic_DNA"/>
</dbReference>
<keyword evidence="3" id="KW-0547">Nucleotide-binding</keyword>
<evidence type="ECO:0000256" key="5">
    <source>
        <dbReference type="ARBA" id="ARBA00022840"/>
    </source>
</evidence>
<evidence type="ECO:0000313" key="7">
    <source>
        <dbReference type="EMBL" id="KAK2989433.1"/>
    </source>
</evidence>
<keyword evidence="8" id="KW-1185">Reference proteome</keyword>